<dbReference type="KEGG" id="pay:PAU_01917"/>
<dbReference type="Gene3D" id="3.30.420.10">
    <property type="entry name" value="Ribonuclease H-like superfamily/Ribonuclease H"/>
    <property type="match status" value="1"/>
</dbReference>
<dbReference type="GO" id="GO:0003676">
    <property type="term" value="F:nucleic acid binding"/>
    <property type="evidence" value="ECO:0007669"/>
    <property type="project" value="InterPro"/>
</dbReference>
<gene>
    <name evidence="3" type="ordered locus">PAU_01917</name>
</gene>
<dbReference type="EMBL" id="FM162591">
    <property type="protein sequence ID" value="CAQ84009.1"/>
    <property type="molecule type" value="Genomic_DNA"/>
</dbReference>
<proteinExistence type="predicted"/>
<dbReference type="AlphaFoldDB" id="C7BHR2"/>
<dbReference type="InterPro" id="IPR025948">
    <property type="entry name" value="HTH-like_dom"/>
</dbReference>
<feature type="domain" description="HTH-like" evidence="2">
    <location>
        <begin position="16"/>
        <end position="65"/>
    </location>
</feature>
<dbReference type="InterPro" id="IPR001584">
    <property type="entry name" value="Integrase_cat-core"/>
</dbReference>
<evidence type="ECO:0000313" key="3">
    <source>
        <dbReference type="EMBL" id="CAQ84009.1"/>
    </source>
</evidence>
<feature type="domain" description="Integrase catalytic" evidence="1">
    <location>
        <begin position="91"/>
        <end position="144"/>
    </location>
</feature>
<dbReference type="Proteomes" id="UP000002747">
    <property type="component" value="Chromosome"/>
</dbReference>
<reference evidence="3 4" key="1">
    <citation type="journal article" date="2009" name="BMC Genomics">
        <title>Comparative genomics of the emerging human pathogen Photorhabdus asymbiotica with the insect pathogen Photorhabdus luminescens.</title>
        <authorList>
            <person name="Wilkinson P."/>
            <person name="Waterfield N.R."/>
            <person name="Crossman L."/>
            <person name="Corton C."/>
            <person name="Sanchez-Contreras M."/>
            <person name="Vlisidou I."/>
            <person name="Barron A."/>
            <person name="Bignell A."/>
            <person name="Clark L."/>
            <person name="Ormond D."/>
            <person name="Mayho M."/>
            <person name="Bason N."/>
            <person name="Smith F."/>
            <person name="Simmonds M."/>
            <person name="Churcher C."/>
            <person name="Harris D."/>
            <person name="Thompson N.R."/>
            <person name="Quail M."/>
            <person name="Parkhill J."/>
            <person name="ffrench-Constant R.H."/>
        </authorList>
    </citation>
    <scope>NUCLEOTIDE SEQUENCE [LARGE SCALE GENOMIC DNA]</scope>
    <source>
        <strain evidence="4">ATCC 43949 / 3105-77</strain>
    </source>
</reference>
<sequence>MYQREHKPVPHIALRTKLAEFFHESNGSAGSRTLLTRLNVCGFRVGRYKVRMLMKSMKLVSRQARHSPCYTPATEEHPAIPNILAWQCMPQHPNQVWVGDMTFIWTGEHWSYLAVVMELYARRVVGWAMSVQPDTELVLSALERPGYPAGRCFSTRRVCSDCAQR</sequence>
<dbReference type="Pfam" id="PF13276">
    <property type="entry name" value="HTH_21"/>
    <property type="match status" value="1"/>
</dbReference>
<evidence type="ECO:0000259" key="1">
    <source>
        <dbReference type="Pfam" id="PF00665"/>
    </source>
</evidence>
<dbReference type="STRING" id="291112.PAU_01917"/>
<accession>C7BHR2</accession>
<dbReference type="InterPro" id="IPR036397">
    <property type="entry name" value="RNaseH_sf"/>
</dbReference>
<protein>
    <submittedName>
        <fullName evidence="3">Transposase</fullName>
    </submittedName>
</protein>
<evidence type="ECO:0000259" key="2">
    <source>
        <dbReference type="Pfam" id="PF13276"/>
    </source>
</evidence>
<evidence type="ECO:0000313" key="4">
    <source>
        <dbReference type="Proteomes" id="UP000002747"/>
    </source>
</evidence>
<dbReference type="InterPro" id="IPR050900">
    <property type="entry name" value="Transposase_IS3/IS150/IS904"/>
</dbReference>
<dbReference type="InterPro" id="IPR012337">
    <property type="entry name" value="RNaseH-like_sf"/>
</dbReference>
<dbReference type="SUPFAM" id="SSF53098">
    <property type="entry name" value="Ribonuclease H-like"/>
    <property type="match status" value="1"/>
</dbReference>
<dbReference type="GO" id="GO:0015074">
    <property type="term" value="P:DNA integration"/>
    <property type="evidence" value="ECO:0007669"/>
    <property type="project" value="InterPro"/>
</dbReference>
<organism evidence="3 4">
    <name type="scientific">Photorhabdus asymbiotica subsp. asymbiotica (strain ATCC 43949 / 3105-77)</name>
    <name type="common">Xenorhabdus luminescens (strain 2)</name>
    <dbReference type="NCBI Taxonomy" id="553480"/>
    <lineage>
        <taxon>Bacteria</taxon>
        <taxon>Pseudomonadati</taxon>
        <taxon>Pseudomonadota</taxon>
        <taxon>Gammaproteobacteria</taxon>
        <taxon>Enterobacterales</taxon>
        <taxon>Morganellaceae</taxon>
        <taxon>Photorhabdus</taxon>
    </lineage>
</organism>
<dbReference type="PANTHER" id="PTHR46889">
    <property type="entry name" value="TRANSPOSASE INSF FOR INSERTION SEQUENCE IS3B-RELATED"/>
    <property type="match status" value="1"/>
</dbReference>
<name>C7BHR2_PHOAA</name>
<dbReference type="eggNOG" id="COG2801">
    <property type="taxonomic scope" value="Bacteria"/>
</dbReference>
<dbReference type="PANTHER" id="PTHR46889:SF4">
    <property type="entry name" value="TRANSPOSASE INSO FOR INSERTION SEQUENCE ELEMENT IS911B-RELATED"/>
    <property type="match status" value="1"/>
</dbReference>
<dbReference type="Pfam" id="PF00665">
    <property type="entry name" value="rve"/>
    <property type="match status" value="1"/>
</dbReference>